<organism evidence="1 3">
    <name type="scientific">Corynebacterium ureicelerivorans</name>
    <dbReference type="NCBI Taxonomy" id="401472"/>
    <lineage>
        <taxon>Bacteria</taxon>
        <taxon>Bacillati</taxon>
        <taxon>Actinomycetota</taxon>
        <taxon>Actinomycetes</taxon>
        <taxon>Mycobacteriales</taxon>
        <taxon>Corynebacteriaceae</taxon>
        <taxon>Corynebacterium</taxon>
    </lineage>
</organism>
<evidence type="ECO:0000313" key="1">
    <source>
        <dbReference type="EMBL" id="AIL96433.1"/>
    </source>
</evidence>
<keyword evidence="2" id="KW-0614">Plasmid</keyword>
<protein>
    <submittedName>
        <fullName evidence="1">Uncharacterized protein</fullName>
    </submittedName>
</protein>
<dbReference type="RefSeq" id="WP_038610304.1">
    <property type="nucleotide sequence ID" value="NZ_CP009215.1"/>
</dbReference>
<dbReference type="KEGG" id="cuv:CUREI_11735"/>
<dbReference type="OrthoDB" id="4414962at2"/>
<reference evidence="1 3" key="1">
    <citation type="submission" date="2014-08" db="EMBL/GenBank/DDBJ databases">
        <title>Complete genome sequence of Corynebacterium ureicelerivorans DSM 45051, a lipophilic and urea-splitting isolate from a blood culture of a septicaemia patient.</title>
        <authorList>
            <person name="Tippelt A."/>
            <person name="Albersmeier A."/>
            <person name="Brinkrolf K."/>
            <person name="Ruckert C."/>
            <person name="Tauch A."/>
        </authorList>
    </citation>
    <scope>NUCLEOTIDE SEQUENCE [LARGE SCALE GENOMIC DNA]</scope>
    <source>
        <strain evidence="1 3">IMMIB RIV-2301</strain>
        <plasmid evidence="3">Plasmid unnamed</plasmid>
        <plasmid evidence="2">unnamed</plasmid>
    </source>
</reference>
<sequence>MLTETQWREERAHIDRVVETDGEWVGILDGEGEPLWELEAFEYDVSTRNLDVTEGTLTVPVVTGDGTFHPLVTAFFGAGFGTDAGAILQPGENLGYMLCVQKPGGIEGRMVSTISYPTLEPGPDGEPATLTFETMELLGELNFVLAASIPDTWGAQPFERWDADQGGVYKVARELSPVEIATTSWVLTTAPKQQGSIDVRHVVSGPAVQRISEVIQDSLDAADRLDGTLEDPAFVVSPGEGDSPVVRIARRDDPVWGTVAETARLAGVELSARLWWPGDAPVPTLKGEQQWQKAMGVIRVKAES</sequence>
<dbReference type="AlphaFoldDB" id="A0A077HHC5"/>
<dbReference type="EMBL" id="CP009215">
    <property type="protein sequence ID" value="AIL96433.1"/>
    <property type="molecule type" value="Genomic_DNA"/>
</dbReference>
<name>A0A077HHC5_9CORY</name>
<dbReference type="EMBL" id="CP009216">
    <property type="protein sequence ID" value="AIL97839.1"/>
    <property type="molecule type" value="Genomic_DNA"/>
</dbReference>
<evidence type="ECO:0000313" key="2">
    <source>
        <dbReference type="EMBL" id="AIL97839.1"/>
    </source>
</evidence>
<dbReference type="HOGENOM" id="CLU_082957_0_0_11"/>
<geneLocation type="plasmid" evidence="2">
    <name>unnamed</name>
</geneLocation>
<dbReference type="Proteomes" id="UP000028939">
    <property type="component" value="Chromosome"/>
</dbReference>
<dbReference type="Proteomes" id="UP000028939">
    <property type="component" value="Plasmid unnamed"/>
</dbReference>
<keyword evidence="3" id="KW-1185">Reference proteome</keyword>
<accession>A0A077HHC5</accession>
<dbReference type="KEGG" id="cuv:CUREI_03205"/>
<evidence type="ECO:0000313" key="3">
    <source>
        <dbReference type="Proteomes" id="UP000028939"/>
    </source>
</evidence>
<gene>
    <name evidence="1" type="ORF">CUREI_03205</name>
    <name evidence="2" type="ORF">CUREI_11735</name>
</gene>
<dbReference type="STRING" id="401472.CUREI_03205"/>
<proteinExistence type="predicted"/>